<evidence type="ECO:0000256" key="7">
    <source>
        <dbReference type="ARBA" id="ARBA00022840"/>
    </source>
</evidence>
<protein>
    <submittedName>
        <fullName evidence="12">PD-(D/E)XK nuclease superfamily</fullName>
    </submittedName>
</protein>
<evidence type="ECO:0000259" key="11">
    <source>
        <dbReference type="Pfam" id="PF12705"/>
    </source>
</evidence>
<reference evidence="12 13" key="1">
    <citation type="submission" date="2018-09" db="EMBL/GenBank/DDBJ databases">
        <title>Characterization of the phylogenetic diversity of five novel species belonging to the genus Bifidobacterium.</title>
        <authorList>
            <person name="Lugli G.A."/>
            <person name="Duranti S."/>
            <person name="Milani C."/>
        </authorList>
    </citation>
    <scope>NUCLEOTIDE SEQUENCE [LARGE SCALE GENOMIC DNA]</scope>
    <source>
        <strain evidence="12 13">2033B</strain>
    </source>
</reference>
<organism evidence="12 13">
    <name type="scientific">Bifidobacterium samirii</name>
    <dbReference type="NCBI Taxonomy" id="2306974"/>
    <lineage>
        <taxon>Bacteria</taxon>
        <taxon>Bacillati</taxon>
        <taxon>Actinomycetota</taxon>
        <taxon>Actinomycetes</taxon>
        <taxon>Bifidobacteriales</taxon>
        <taxon>Bifidobacteriaceae</taxon>
        <taxon>Bifidobacterium</taxon>
    </lineage>
</organism>
<keyword evidence="3" id="KW-0227">DNA damage</keyword>
<evidence type="ECO:0000256" key="3">
    <source>
        <dbReference type="ARBA" id="ARBA00022763"/>
    </source>
</evidence>
<keyword evidence="13" id="KW-1185">Reference proteome</keyword>
<dbReference type="GO" id="GO:0004527">
    <property type="term" value="F:exonuclease activity"/>
    <property type="evidence" value="ECO:0007669"/>
    <property type="project" value="UniProtKB-KW"/>
</dbReference>
<dbReference type="PANTHER" id="PTHR30591:SF1">
    <property type="entry name" value="RECBCD ENZYME SUBUNIT RECC"/>
    <property type="match status" value="1"/>
</dbReference>
<evidence type="ECO:0000256" key="6">
    <source>
        <dbReference type="ARBA" id="ARBA00022839"/>
    </source>
</evidence>
<dbReference type="InterPro" id="IPR038726">
    <property type="entry name" value="PDDEXK_AddAB-type"/>
</dbReference>
<evidence type="ECO:0000313" key="13">
    <source>
        <dbReference type="Proteomes" id="UP000287470"/>
    </source>
</evidence>
<evidence type="ECO:0000256" key="5">
    <source>
        <dbReference type="ARBA" id="ARBA00022806"/>
    </source>
</evidence>
<dbReference type="Pfam" id="PF12705">
    <property type="entry name" value="PDDEXK_1"/>
    <property type="match status" value="1"/>
</dbReference>
<sequence length="1194" mass="130689">MLHISETDGDDALDRLIARAASDIAAADDADGRFVLITPARLRPYAERRTLAHLRDHPTGRPGVTVEAHSFTSMARSVVGNRYDGRYAKPMVSTFTLRAFLASRMRRDQRTFRQAGDTFGSANQFAAQVAELIEAGVRPDDIDRMPDADERLHALSKLLGLVYGEFGEFTTPGSNAGVIVPWVREHGRGLHVYLYGFERLSADEMRVAAALAEHADCVLAVETGCVPDYVDAIRPATGSADPSSPASREAGHPTDGTLPPLLHPAAAPHVYRAVDECDEVRQAAAMIAGLRDRAAQAGEPFSYGDVMVTTRDLGSYRAMLADEFSYQGIPVNATAPATLADQPLALLLLALLDERLYADVPDERVLMHVFRSHLLRGGYRFRNRDMDRVADALVESDPTRVWACATGSDRLDDTVRRMRSLIDEARPAFMGADGGEARTVCDALADMVRFLTDVGVNRSWAEILDDDARAAEPDGERLHHEAHKRLFAQTRTVWNLVMREFDALVERFGDEPFADFRPTFRANLETLLAEQPAQAQSRASNAVDVVAFPTAMRPYRHVFVLGASAAQVPAVPGETGLLDESERLALADSLERQGRRVAAAGLRAGTVQAKARREVLAFDRVVRYAGSLTFLCPRSAGGAAQALSPFVADLLAGADGDVRSVAGAAGVVDAVPTIDDLPDASAAVAHLLTLCDVDRFLDSAIMLDLFTRLENSDDPGSPRVFDTSVSAVQSFYGNPFELFLSRGLRVKPLEPFEFDAALRGSFCHAVLERVVGVRIAAARLGGPAAVPAAYRDGGALKSDAALVDLFSRLDFRPEPIAGVDLPATTLVEEDPRFAILASSQRMRAVHEQLRHTLRAFLRRFDRTVEAWQKGLLYEGGSGESGRKRSKAKSPEPPLVDVPLATERQYGDIRGVRADWPALTDVIVGETAEDEDDVEVTLRVRGKVDRIDRIERDGHAGSLVIDYKSSDHALFGSRKQEGTPIYYGHELQLLTYASALDASGEDLQPLAGMMFLSFRAESDNKARLADLTSAGPSQEDADRTVGDTGLRPADPKPLDLASAGALVGRWYHPGQTAPGLPTRRLTVEELDLLRDFAWRRIADACQCILYGVMPVRPYREMTADGAEGKHDGMRFSDYPDVMALDLLDERVWYRQPPVSFEELLAAAERRRRESEDWVLPLSGVPFAEDDVTMDLEEEL</sequence>
<keyword evidence="5" id="KW-0347">Helicase</keyword>
<proteinExistence type="predicted"/>
<evidence type="ECO:0000256" key="8">
    <source>
        <dbReference type="ARBA" id="ARBA00023125"/>
    </source>
</evidence>
<dbReference type="GO" id="GO:0004386">
    <property type="term" value="F:helicase activity"/>
    <property type="evidence" value="ECO:0007669"/>
    <property type="project" value="UniProtKB-KW"/>
</dbReference>
<keyword evidence="4" id="KW-0378">Hydrolase</keyword>
<keyword evidence="2" id="KW-0547">Nucleotide-binding</keyword>
<dbReference type="SUPFAM" id="SSF52540">
    <property type="entry name" value="P-loop containing nucleoside triphosphate hydrolases"/>
    <property type="match status" value="1"/>
</dbReference>
<evidence type="ECO:0000256" key="2">
    <source>
        <dbReference type="ARBA" id="ARBA00022741"/>
    </source>
</evidence>
<comment type="caution">
    <text evidence="12">The sequence shown here is derived from an EMBL/GenBank/DDBJ whole genome shotgun (WGS) entry which is preliminary data.</text>
</comment>
<evidence type="ECO:0000256" key="10">
    <source>
        <dbReference type="SAM" id="MobiDB-lite"/>
    </source>
</evidence>
<feature type="region of interest" description="Disordered" evidence="10">
    <location>
        <begin position="236"/>
        <end position="259"/>
    </location>
</feature>
<gene>
    <name evidence="12" type="ORF">D2E24_1443</name>
</gene>
<dbReference type="EMBL" id="QXGK01000015">
    <property type="protein sequence ID" value="RSX54673.1"/>
    <property type="molecule type" value="Genomic_DNA"/>
</dbReference>
<dbReference type="GO" id="GO:0003677">
    <property type="term" value="F:DNA binding"/>
    <property type="evidence" value="ECO:0007669"/>
    <property type="project" value="UniProtKB-KW"/>
</dbReference>
<feature type="domain" description="PD-(D/E)XK endonuclease-like" evidence="11">
    <location>
        <begin position="724"/>
        <end position="1022"/>
    </location>
</feature>
<name>A0A430FPB4_9BIFI</name>
<keyword evidence="8" id="KW-0238">DNA-binding</keyword>
<dbReference type="Proteomes" id="UP000287470">
    <property type="component" value="Unassembled WGS sequence"/>
</dbReference>
<dbReference type="InterPro" id="IPR027417">
    <property type="entry name" value="P-loop_NTPase"/>
</dbReference>
<dbReference type="GO" id="GO:0005524">
    <property type="term" value="F:ATP binding"/>
    <property type="evidence" value="ECO:0007669"/>
    <property type="project" value="UniProtKB-KW"/>
</dbReference>
<keyword evidence="1" id="KW-0540">Nuclease</keyword>
<feature type="region of interest" description="Disordered" evidence="10">
    <location>
        <begin position="1026"/>
        <end position="1051"/>
    </location>
</feature>
<evidence type="ECO:0000256" key="4">
    <source>
        <dbReference type="ARBA" id="ARBA00022801"/>
    </source>
</evidence>
<dbReference type="RefSeq" id="WP_164521057.1">
    <property type="nucleotide sequence ID" value="NZ_QXGK01000015.1"/>
</dbReference>
<dbReference type="Gene3D" id="3.40.50.300">
    <property type="entry name" value="P-loop containing nucleotide triphosphate hydrolases"/>
    <property type="match status" value="1"/>
</dbReference>
<keyword evidence="6" id="KW-0269">Exonuclease</keyword>
<evidence type="ECO:0000256" key="1">
    <source>
        <dbReference type="ARBA" id="ARBA00022722"/>
    </source>
</evidence>
<accession>A0A430FPB4</accession>
<dbReference type="PANTHER" id="PTHR30591">
    <property type="entry name" value="RECBCD ENZYME SUBUNIT RECC"/>
    <property type="match status" value="1"/>
</dbReference>
<evidence type="ECO:0000313" key="12">
    <source>
        <dbReference type="EMBL" id="RSX54673.1"/>
    </source>
</evidence>
<evidence type="ECO:0000256" key="9">
    <source>
        <dbReference type="ARBA" id="ARBA00023204"/>
    </source>
</evidence>
<dbReference type="GO" id="GO:0006310">
    <property type="term" value="P:DNA recombination"/>
    <property type="evidence" value="ECO:0007669"/>
    <property type="project" value="TreeGrafter"/>
</dbReference>
<dbReference type="GO" id="GO:0006281">
    <property type="term" value="P:DNA repair"/>
    <property type="evidence" value="ECO:0007669"/>
    <property type="project" value="UniProtKB-KW"/>
</dbReference>
<keyword evidence="7" id="KW-0067">ATP-binding</keyword>
<feature type="region of interest" description="Disordered" evidence="10">
    <location>
        <begin position="876"/>
        <end position="895"/>
    </location>
</feature>
<keyword evidence="9" id="KW-0234">DNA repair</keyword>
<dbReference type="AlphaFoldDB" id="A0A430FPB4"/>